<reference evidence="3 4" key="1">
    <citation type="submission" date="2024-02" db="EMBL/GenBank/DDBJ databases">
        <authorList>
            <person name="Daric V."/>
            <person name="Darras S."/>
        </authorList>
    </citation>
    <scope>NUCLEOTIDE SEQUENCE [LARGE SCALE GENOMIC DNA]</scope>
</reference>
<dbReference type="Proteomes" id="UP001642483">
    <property type="component" value="Unassembled WGS sequence"/>
</dbReference>
<name>A0ABP0GUZ9_CLALP</name>
<keyword evidence="4" id="KW-1185">Reference proteome</keyword>
<feature type="region of interest" description="Disordered" evidence="1">
    <location>
        <begin position="164"/>
        <end position="233"/>
    </location>
</feature>
<feature type="transmembrane region" description="Helical" evidence="2">
    <location>
        <begin position="51"/>
        <end position="72"/>
    </location>
</feature>
<dbReference type="EMBL" id="CAWYQH010000141">
    <property type="protein sequence ID" value="CAK8694893.1"/>
    <property type="molecule type" value="Genomic_DNA"/>
</dbReference>
<evidence type="ECO:0000313" key="4">
    <source>
        <dbReference type="Proteomes" id="UP001642483"/>
    </source>
</evidence>
<keyword evidence="2" id="KW-0472">Membrane</keyword>
<accession>A0ABP0GUZ9</accession>
<evidence type="ECO:0000256" key="2">
    <source>
        <dbReference type="SAM" id="Phobius"/>
    </source>
</evidence>
<comment type="caution">
    <text evidence="3">The sequence shown here is derived from an EMBL/GenBank/DDBJ whole genome shotgun (WGS) entry which is preliminary data.</text>
</comment>
<organism evidence="3 4">
    <name type="scientific">Clavelina lepadiformis</name>
    <name type="common">Light-bulb sea squirt</name>
    <name type="synonym">Ascidia lepadiformis</name>
    <dbReference type="NCBI Taxonomy" id="159417"/>
    <lineage>
        <taxon>Eukaryota</taxon>
        <taxon>Metazoa</taxon>
        <taxon>Chordata</taxon>
        <taxon>Tunicata</taxon>
        <taxon>Ascidiacea</taxon>
        <taxon>Aplousobranchia</taxon>
        <taxon>Clavelinidae</taxon>
        <taxon>Clavelina</taxon>
    </lineage>
</organism>
<feature type="compositionally biased region" description="Basic residues" evidence="1">
    <location>
        <begin position="100"/>
        <end position="110"/>
    </location>
</feature>
<evidence type="ECO:0000256" key="1">
    <source>
        <dbReference type="SAM" id="MobiDB-lite"/>
    </source>
</evidence>
<feature type="region of interest" description="Disordered" evidence="1">
    <location>
        <begin position="82"/>
        <end position="149"/>
    </location>
</feature>
<sequence>MGNDNSPKFEEKMPPLYYCWRGYLVDGKVNEGCNDVLVSPKNFLDLNKYGWVYLTIPVLGFFLLTFLFYCFCRGGSSKVKRQPLLSDDSDIDNEDDFRTRAKSHPQHRGLPKNNDARNYYTVVPIDPADPRKLPMQGGVAVPPPNAPQQRLYPRLTAMRQQAGLNSHPRGKNSTTSHPKNSSHLANVYQPDPTSPLQGGKNGKAPKVPVNEPLVNDQNRQDQANSSEESEEEQ</sequence>
<feature type="compositionally biased region" description="Polar residues" evidence="1">
    <location>
        <begin position="215"/>
        <end position="224"/>
    </location>
</feature>
<keyword evidence="2" id="KW-1133">Transmembrane helix</keyword>
<feature type="compositionally biased region" description="Polar residues" evidence="1">
    <location>
        <begin position="171"/>
        <end position="184"/>
    </location>
</feature>
<proteinExistence type="predicted"/>
<keyword evidence="2" id="KW-0812">Transmembrane</keyword>
<protein>
    <submittedName>
        <fullName evidence="3">Uncharacterized protein</fullName>
    </submittedName>
</protein>
<evidence type="ECO:0000313" key="3">
    <source>
        <dbReference type="EMBL" id="CAK8694893.1"/>
    </source>
</evidence>
<gene>
    <name evidence="3" type="ORF">CVLEPA_LOCUS28220</name>
</gene>